<dbReference type="PANTHER" id="PTHR23160">
    <property type="entry name" value="SYNAPTONEMAL COMPLEX PROTEIN-RELATED"/>
    <property type="match status" value="1"/>
</dbReference>
<evidence type="ECO:0000313" key="4">
    <source>
        <dbReference type="EMBL" id="KAJ9145522.1"/>
    </source>
</evidence>
<sequence length="781" mass="85103">MPEDMDLPIALRRTRRSSTALRQEASNLTHDSEQDGSSLPSCLSTPARKPKSKKRVRFSDPGPVQDRVDHPSSASTGLTPMIRRTTLTPTSKKQTRRRHSTPAKPSAGNGLSQVDPFDTAAEAPFSGEITFLPLRQVLDGRVKRRIRRNGLSEEMNAVHAEKRRRAREAKAEIEALRAEVAAKDAEIQRLHDETVVQDTDRILELEERIQELRRELAVKSGLRIHSGGDADGTTAFDWTLAARDPFSDDFMDLDANNDGDDEDDFGEVTMADLACSTPTRRVSARTSFPTPPSTSPCPVPLTPRSHPPTPTSHAGVQVSMPDIEKQQLEEELASLRLEIAKLTTTLESYTSLTSRISDKLAPFGDDTTSQQTSEQPSPDIEAHLTTLLQSLSDRSAALFELNSSLSALGFPGGDASEIVTSLSAAFRTARLELEYLTPGEISLPLTSAGAAVLDLLLTRLRDLSRRCREGDDAVDEYHALELSLRQQLGARVDAMDEMARDIARLEGESKEKDARAADLEVGLQRLKGAAASYARDVAELEALVQRVEAELAGARAERDEARAGHEADMGEWEGILAEKEGGIAALEARLTEAEARSAGLADQLAAMQAGQDELRDRHKDELAALNRSHGAALALRDARVAELRGEVDRVNGALRDAHETVRQLRVEKGGLEGKLDEEKRRAKAAIEGVRAELERVVRMSQELLASPEKKDGAPPTRSGRRSRSGSVEGRGVEGMPATVVVAPGAFLSGDLARRKSDGAGKKRRRYDSGLGFLDEDEVDVL</sequence>
<feature type="coiled-coil region" evidence="2">
    <location>
        <begin position="325"/>
        <end position="352"/>
    </location>
</feature>
<comment type="caution">
    <text evidence="4">The sequence shown here is derived from an EMBL/GenBank/DDBJ whole genome shotgun (WGS) entry which is preliminary data.</text>
</comment>
<evidence type="ECO:0000313" key="5">
    <source>
        <dbReference type="Proteomes" id="UP001174694"/>
    </source>
</evidence>
<dbReference type="PANTHER" id="PTHR23160:SF19">
    <property type="entry name" value="MYOSIN HEAVY CHAIN-RELATED PROTEIN"/>
    <property type="match status" value="1"/>
</dbReference>
<name>A0AA38RE11_9PEZI</name>
<feature type="compositionally biased region" description="Pro residues" evidence="3">
    <location>
        <begin position="289"/>
        <end position="310"/>
    </location>
</feature>
<dbReference type="AlphaFoldDB" id="A0AA38RE11"/>
<dbReference type="EMBL" id="JANBVO010000014">
    <property type="protein sequence ID" value="KAJ9145522.1"/>
    <property type="molecule type" value="Genomic_DNA"/>
</dbReference>
<feature type="region of interest" description="Disordered" evidence="3">
    <location>
        <begin position="702"/>
        <end position="735"/>
    </location>
</feature>
<protein>
    <submittedName>
        <fullName evidence="4">Myosin heavy chain, skeletal muscle, adult</fullName>
    </submittedName>
</protein>
<keyword evidence="1 2" id="KW-0175">Coiled coil</keyword>
<feature type="coiled-coil region" evidence="2">
    <location>
        <begin position="152"/>
        <end position="222"/>
    </location>
</feature>
<dbReference type="Proteomes" id="UP001174694">
    <property type="component" value="Unassembled WGS sequence"/>
</dbReference>
<evidence type="ECO:0000256" key="1">
    <source>
        <dbReference type="ARBA" id="ARBA00023054"/>
    </source>
</evidence>
<organism evidence="4 5">
    <name type="scientific">Pleurostoma richardsiae</name>
    <dbReference type="NCBI Taxonomy" id="41990"/>
    <lineage>
        <taxon>Eukaryota</taxon>
        <taxon>Fungi</taxon>
        <taxon>Dikarya</taxon>
        <taxon>Ascomycota</taxon>
        <taxon>Pezizomycotina</taxon>
        <taxon>Sordariomycetes</taxon>
        <taxon>Sordariomycetidae</taxon>
        <taxon>Calosphaeriales</taxon>
        <taxon>Pleurostomataceae</taxon>
        <taxon>Pleurostoma</taxon>
    </lineage>
</organism>
<feature type="compositionally biased region" description="Polar residues" evidence="3">
    <location>
        <begin position="24"/>
        <end position="44"/>
    </location>
</feature>
<gene>
    <name evidence="4" type="ORF">NKR23_g5364</name>
</gene>
<reference evidence="4" key="1">
    <citation type="submission" date="2022-07" db="EMBL/GenBank/DDBJ databases">
        <title>Fungi with potential for degradation of polypropylene.</title>
        <authorList>
            <person name="Gostincar C."/>
        </authorList>
    </citation>
    <scope>NUCLEOTIDE SEQUENCE</scope>
    <source>
        <strain evidence="4">EXF-13308</strain>
    </source>
</reference>
<evidence type="ECO:0000256" key="3">
    <source>
        <dbReference type="SAM" id="MobiDB-lite"/>
    </source>
</evidence>
<feature type="region of interest" description="Disordered" evidence="3">
    <location>
        <begin position="1"/>
        <end position="117"/>
    </location>
</feature>
<accession>A0AA38RE11</accession>
<evidence type="ECO:0000256" key="2">
    <source>
        <dbReference type="SAM" id="Coils"/>
    </source>
</evidence>
<keyword evidence="5" id="KW-1185">Reference proteome</keyword>
<feature type="coiled-coil region" evidence="2">
    <location>
        <begin position="495"/>
        <end position="603"/>
    </location>
</feature>
<proteinExistence type="predicted"/>
<feature type="region of interest" description="Disordered" evidence="3">
    <location>
        <begin position="281"/>
        <end position="316"/>
    </location>
</feature>
<dbReference type="Gene3D" id="1.10.287.1490">
    <property type="match status" value="1"/>
</dbReference>